<keyword evidence="1" id="KW-1133">Transmembrane helix</keyword>
<proteinExistence type="predicted"/>
<dbReference type="EMBL" id="UINC01142937">
    <property type="protein sequence ID" value="SVD31568.1"/>
    <property type="molecule type" value="Genomic_DNA"/>
</dbReference>
<feature type="transmembrane region" description="Helical" evidence="1">
    <location>
        <begin position="6"/>
        <end position="26"/>
    </location>
</feature>
<evidence type="ECO:0000313" key="2">
    <source>
        <dbReference type="EMBL" id="SVD31568.1"/>
    </source>
</evidence>
<reference evidence="2" key="1">
    <citation type="submission" date="2018-05" db="EMBL/GenBank/DDBJ databases">
        <authorList>
            <person name="Lanie J.A."/>
            <person name="Ng W.-L."/>
            <person name="Kazmierczak K.M."/>
            <person name="Andrzejewski T.M."/>
            <person name="Davidsen T.M."/>
            <person name="Wayne K.J."/>
            <person name="Tettelin H."/>
            <person name="Glass J.I."/>
            <person name="Rusch D."/>
            <person name="Podicherti R."/>
            <person name="Tsui H.-C.T."/>
            <person name="Winkler M.E."/>
        </authorList>
    </citation>
    <scope>NUCLEOTIDE SEQUENCE</scope>
</reference>
<protein>
    <submittedName>
        <fullName evidence="2">Uncharacterized protein</fullName>
    </submittedName>
</protein>
<organism evidence="2">
    <name type="scientific">marine metagenome</name>
    <dbReference type="NCBI Taxonomy" id="408172"/>
    <lineage>
        <taxon>unclassified sequences</taxon>
        <taxon>metagenomes</taxon>
        <taxon>ecological metagenomes</taxon>
    </lineage>
</organism>
<dbReference type="AlphaFoldDB" id="A0A382UD03"/>
<accession>A0A382UD03</accession>
<gene>
    <name evidence="2" type="ORF">METZ01_LOCUS384422</name>
</gene>
<evidence type="ECO:0000256" key="1">
    <source>
        <dbReference type="SAM" id="Phobius"/>
    </source>
</evidence>
<sequence>MDGNTIVGLIGLLIFALVIGVGMTRLRCIVLVLSRFLTS</sequence>
<keyword evidence="1" id="KW-0472">Membrane</keyword>
<name>A0A382UD03_9ZZZZ</name>
<keyword evidence="1" id="KW-0812">Transmembrane</keyword>